<evidence type="ECO:0000259" key="5">
    <source>
        <dbReference type="Pfam" id="PF00700"/>
    </source>
</evidence>
<comment type="caution">
    <text evidence="6">The sequence shown here is derived from an EMBL/GenBank/DDBJ whole genome shotgun (WGS) entry which is preliminary data.</text>
</comment>
<evidence type="ECO:0000313" key="7">
    <source>
        <dbReference type="Proteomes" id="UP000568839"/>
    </source>
</evidence>
<proteinExistence type="inferred from homology"/>
<dbReference type="Pfam" id="PF00700">
    <property type="entry name" value="Flagellin_C"/>
    <property type="match status" value="1"/>
</dbReference>
<name>A0A841PVK9_9BACL</name>
<dbReference type="EMBL" id="JACHHJ010000003">
    <property type="protein sequence ID" value="MBB6450371.1"/>
    <property type="molecule type" value="Genomic_DNA"/>
</dbReference>
<dbReference type="InterPro" id="IPR046358">
    <property type="entry name" value="Flagellin_C"/>
</dbReference>
<keyword evidence="6" id="KW-0969">Cilium</keyword>
<dbReference type="PANTHER" id="PTHR42792:SF1">
    <property type="entry name" value="FLAGELLAR HOOK-ASSOCIATED PROTEIN 3"/>
    <property type="match status" value="1"/>
</dbReference>
<feature type="domain" description="Flagellin C-terminal" evidence="5">
    <location>
        <begin position="209"/>
        <end position="291"/>
    </location>
</feature>
<evidence type="ECO:0000313" key="6">
    <source>
        <dbReference type="EMBL" id="MBB6450371.1"/>
    </source>
</evidence>
<dbReference type="GO" id="GO:0071973">
    <property type="term" value="P:bacterial-type flagellum-dependent cell motility"/>
    <property type="evidence" value="ECO:0007669"/>
    <property type="project" value="InterPro"/>
</dbReference>
<dbReference type="RefSeq" id="WP_184404420.1">
    <property type="nucleotide sequence ID" value="NZ_JACHHJ010000003.1"/>
</dbReference>
<dbReference type="InterPro" id="IPR001492">
    <property type="entry name" value="Flagellin"/>
</dbReference>
<evidence type="ECO:0000256" key="2">
    <source>
        <dbReference type="ARBA" id="ARBA00005709"/>
    </source>
</evidence>
<keyword evidence="7" id="KW-1185">Reference proteome</keyword>
<feature type="domain" description="Flagellin N-terminal" evidence="4">
    <location>
        <begin position="4"/>
        <end position="138"/>
    </location>
</feature>
<sequence>MRITQSMISNQTLGNIQNNYGELSKLQEQISTGTKISRPSEDPVLATNAMRYRTELREIDQFQRNTSVANLWMQSSDNALYTVNQTIQRIREITVQASNDTYDQAQRQDMAEEVKQLISHIEDLANTKVNNNYIFNGTDATNPPVNLDTQEFPDHTDLLNVELMNGVEVPINVNADQLFRAEMFRDLQELERNLRDPETSDRELDDFLRTIDGHLDEVLRTEAQLGARINRVEMIEDRLSEQKEIATKVMSDNENVDMAAVITDLITQESVHQAALSAGARIIQPNLIDFLR</sequence>
<dbReference type="Proteomes" id="UP000568839">
    <property type="component" value="Unassembled WGS sequence"/>
</dbReference>
<evidence type="ECO:0000259" key="4">
    <source>
        <dbReference type="Pfam" id="PF00669"/>
    </source>
</evidence>
<comment type="subcellular location">
    <subcellularLocation>
        <location evidence="1">Bacterial flagellum</location>
    </subcellularLocation>
</comment>
<keyword evidence="6" id="KW-0966">Cell projection</keyword>
<evidence type="ECO:0000256" key="1">
    <source>
        <dbReference type="ARBA" id="ARBA00004365"/>
    </source>
</evidence>
<keyword evidence="3" id="KW-0975">Bacterial flagellum</keyword>
<dbReference type="AlphaFoldDB" id="A0A841PVK9"/>
<dbReference type="SUPFAM" id="SSF64518">
    <property type="entry name" value="Phase 1 flagellin"/>
    <property type="match status" value="1"/>
</dbReference>
<gene>
    <name evidence="6" type="ORF">HNR44_002354</name>
</gene>
<keyword evidence="6" id="KW-0282">Flagellum</keyword>
<reference evidence="6 7" key="1">
    <citation type="submission" date="2020-08" db="EMBL/GenBank/DDBJ databases">
        <title>Genomic Encyclopedia of Type Strains, Phase IV (KMG-IV): sequencing the most valuable type-strain genomes for metagenomic binning, comparative biology and taxonomic classification.</title>
        <authorList>
            <person name="Goeker M."/>
        </authorList>
    </citation>
    <scope>NUCLEOTIDE SEQUENCE [LARGE SCALE GENOMIC DNA]</scope>
    <source>
        <strain evidence="6 7">DSM 21769</strain>
    </source>
</reference>
<protein>
    <submittedName>
        <fullName evidence="6">Flagellar hook-associated protein 3 FlgL</fullName>
    </submittedName>
</protein>
<dbReference type="GO" id="GO:0009424">
    <property type="term" value="C:bacterial-type flagellum hook"/>
    <property type="evidence" value="ECO:0007669"/>
    <property type="project" value="InterPro"/>
</dbReference>
<organism evidence="6 7">
    <name type="scientific">Geomicrobium halophilum</name>
    <dbReference type="NCBI Taxonomy" id="549000"/>
    <lineage>
        <taxon>Bacteria</taxon>
        <taxon>Bacillati</taxon>
        <taxon>Bacillota</taxon>
        <taxon>Bacilli</taxon>
        <taxon>Bacillales</taxon>
        <taxon>Geomicrobium</taxon>
    </lineage>
</organism>
<dbReference type="NCBIfam" id="TIGR02550">
    <property type="entry name" value="flagell_flgL"/>
    <property type="match status" value="1"/>
</dbReference>
<comment type="similarity">
    <text evidence="2">Belongs to the bacterial flagellin family.</text>
</comment>
<evidence type="ECO:0000256" key="3">
    <source>
        <dbReference type="ARBA" id="ARBA00023143"/>
    </source>
</evidence>
<dbReference type="GO" id="GO:0005198">
    <property type="term" value="F:structural molecule activity"/>
    <property type="evidence" value="ECO:0007669"/>
    <property type="project" value="InterPro"/>
</dbReference>
<dbReference type="PANTHER" id="PTHR42792">
    <property type="entry name" value="FLAGELLIN"/>
    <property type="match status" value="1"/>
</dbReference>
<dbReference type="InterPro" id="IPR001029">
    <property type="entry name" value="Flagellin_N"/>
</dbReference>
<dbReference type="Pfam" id="PF00669">
    <property type="entry name" value="Flagellin_N"/>
    <property type="match status" value="1"/>
</dbReference>
<accession>A0A841PVK9</accession>
<dbReference type="Gene3D" id="1.20.1330.10">
    <property type="entry name" value="f41 fragment of flagellin, N-terminal domain"/>
    <property type="match status" value="1"/>
</dbReference>
<dbReference type="InterPro" id="IPR013384">
    <property type="entry name" value="Flagell_FlgL"/>
</dbReference>